<accession>R7UN89</accession>
<keyword evidence="3" id="KW-0677">Repeat</keyword>
<proteinExistence type="predicted"/>
<keyword evidence="2" id="KW-0597">Phosphoprotein</keyword>
<evidence type="ECO:0000259" key="6">
    <source>
        <dbReference type="PROSITE" id="PS50002"/>
    </source>
</evidence>
<feature type="domain" description="SH3" evidence="6">
    <location>
        <begin position="267"/>
        <end position="324"/>
    </location>
</feature>
<reference evidence="8" key="3">
    <citation type="submission" date="2015-06" db="UniProtKB">
        <authorList>
            <consortium name="EnsemblMetazoa"/>
        </authorList>
    </citation>
    <scope>IDENTIFICATION</scope>
</reference>
<dbReference type="PROSITE" id="PS50002">
    <property type="entry name" value="SH3"/>
    <property type="match status" value="1"/>
</dbReference>
<dbReference type="InterPro" id="IPR036028">
    <property type="entry name" value="SH3-like_dom_sf"/>
</dbReference>
<dbReference type="PANTHER" id="PTHR23169">
    <property type="entry name" value="ENVOPLAKIN"/>
    <property type="match status" value="1"/>
</dbReference>
<protein>
    <recommendedName>
        <fullName evidence="6">SH3 domain-containing protein</fullName>
    </recommendedName>
</protein>
<evidence type="ECO:0000256" key="5">
    <source>
        <dbReference type="SAM" id="MobiDB-lite"/>
    </source>
</evidence>
<sequence>MSSRFRSYRDKYDSYENPSHSTSITVRKFDLKGGRSSYDDCLDFIYEQKKELDTAQYGKNRFMLEQGLDTETQRADVIRDFERSIDRVRNNELHAKKLGCLKTMLEVAKLEEDCGRLSNTMDCRAVQLVKPETRTGKEGDQPPTGGSNLHGFIAPSAQDCIFGLKDNWEWIVKMVKCTDVHLKNSSAYHQFFHELDESCRWMLSDFDRLHKSNETYSLTGDFKDVGRLSQEMQDMVTAMRQWESKVDRFWASASQTVPVHYRTGPVKEKLPCRALADYETTEISIREGEDLLLLDNSNPKSWNVRNGRGQEAEVPALIVLIPGPFKEAIDAAVKLRLQLLAAWTDSVKRMGQRLICFMLLVFKPDYSDGEMKLMKNIGGYDKKELDRVMGVIEDTLKTHWGDHEGFIVLQERLLALKMILAEHGDGFVKDENALRALIVQITSLEELMEKYKDNQPKHKKSCLAQDLTMDLKVS</sequence>
<dbReference type="GO" id="GO:0045104">
    <property type="term" value="P:intermediate filament cytoskeleton organization"/>
    <property type="evidence" value="ECO:0007669"/>
    <property type="project" value="InterPro"/>
</dbReference>
<reference evidence="9" key="1">
    <citation type="submission" date="2012-12" db="EMBL/GenBank/DDBJ databases">
        <authorList>
            <person name="Hellsten U."/>
            <person name="Grimwood J."/>
            <person name="Chapman J.A."/>
            <person name="Shapiro H."/>
            <person name="Aerts A."/>
            <person name="Otillar R.P."/>
            <person name="Terry A.Y."/>
            <person name="Boore J.L."/>
            <person name="Simakov O."/>
            <person name="Marletaz F."/>
            <person name="Cho S.-J."/>
            <person name="Edsinger-Gonzales E."/>
            <person name="Havlak P."/>
            <person name="Kuo D.-H."/>
            <person name="Larsson T."/>
            <person name="Lv J."/>
            <person name="Arendt D."/>
            <person name="Savage R."/>
            <person name="Osoegawa K."/>
            <person name="de Jong P."/>
            <person name="Lindberg D.R."/>
            <person name="Seaver E.C."/>
            <person name="Weisblat D.A."/>
            <person name="Putnam N.H."/>
            <person name="Grigoriev I.V."/>
            <person name="Rokhsar D.S."/>
        </authorList>
    </citation>
    <scope>NUCLEOTIDE SEQUENCE</scope>
    <source>
        <strain evidence="9">I ESC-2004</strain>
    </source>
</reference>
<feature type="region of interest" description="Disordered" evidence="5">
    <location>
        <begin position="1"/>
        <end position="20"/>
    </location>
</feature>
<evidence type="ECO:0000256" key="2">
    <source>
        <dbReference type="ARBA" id="ARBA00022553"/>
    </source>
</evidence>
<dbReference type="InterPro" id="IPR041615">
    <property type="entry name" value="Desmoplakin_SH3"/>
</dbReference>
<dbReference type="STRING" id="283909.R7UN89"/>
<dbReference type="Pfam" id="PF17902">
    <property type="entry name" value="SH3_10"/>
    <property type="match status" value="1"/>
</dbReference>
<dbReference type="SUPFAM" id="SSF46966">
    <property type="entry name" value="Spectrin repeat"/>
    <property type="match status" value="1"/>
</dbReference>
<dbReference type="InterPro" id="IPR043197">
    <property type="entry name" value="Plakin"/>
</dbReference>
<evidence type="ECO:0000313" key="9">
    <source>
        <dbReference type="Proteomes" id="UP000014760"/>
    </source>
</evidence>
<dbReference type="AlphaFoldDB" id="R7UN89"/>
<name>R7UN89_CAPTE</name>
<organism evidence="7">
    <name type="scientific">Capitella teleta</name>
    <name type="common">Polychaete worm</name>
    <dbReference type="NCBI Taxonomy" id="283909"/>
    <lineage>
        <taxon>Eukaryota</taxon>
        <taxon>Metazoa</taxon>
        <taxon>Spiralia</taxon>
        <taxon>Lophotrochozoa</taxon>
        <taxon>Annelida</taxon>
        <taxon>Polychaeta</taxon>
        <taxon>Sedentaria</taxon>
        <taxon>Scolecida</taxon>
        <taxon>Capitellidae</taxon>
        <taxon>Capitella</taxon>
    </lineage>
</organism>
<dbReference type="EMBL" id="AMQN01006973">
    <property type="status" value="NOT_ANNOTATED_CDS"/>
    <property type="molecule type" value="Genomic_DNA"/>
</dbReference>
<dbReference type="EMBL" id="KB299669">
    <property type="protein sequence ID" value="ELU07680.1"/>
    <property type="molecule type" value="Genomic_DNA"/>
</dbReference>
<dbReference type="Proteomes" id="UP000014760">
    <property type="component" value="Unassembled WGS sequence"/>
</dbReference>
<dbReference type="OrthoDB" id="18740at2759"/>
<evidence type="ECO:0000313" key="7">
    <source>
        <dbReference type="EMBL" id="ELU07680.1"/>
    </source>
</evidence>
<keyword evidence="1 4" id="KW-0728">SH3 domain</keyword>
<gene>
    <name evidence="7" type="ORF">CAPTEDRAFT_189049</name>
</gene>
<evidence type="ECO:0000256" key="4">
    <source>
        <dbReference type="PROSITE-ProRule" id="PRU00192"/>
    </source>
</evidence>
<keyword evidence="9" id="KW-1185">Reference proteome</keyword>
<dbReference type="OMA" id="NATCTKQ"/>
<dbReference type="SUPFAM" id="SSF50044">
    <property type="entry name" value="SH3-domain"/>
    <property type="match status" value="1"/>
</dbReference>
<dbReference type="InterPro" id="IPR001452">
    <property type="entry name" value="SH3_domain"/>
</dbReference>
<dbReference type="HOGENOM" id="CLU_576525_0_0_1"/>
<dbReference type="EMBL" id="AMQN01006974">
    <property type="status" value="NOT_ANNOTATED_CDS"/>
    <property type="molecule type" value="Genomic_DNA"/>
</dbReference>
<dbReference type="EnsemblMetazoa" id="CapteT189049">
    <property type="protein sequence ID" value="CapteP189049"/>
    <property type="gene ID" value="CapteG189049"/>
</dbReference>
<evidence type="ECO:0000256" key="3">
    <source>
        <dbReference type="ARBA" id="ARBA00022737"/>
    </source>
</evidence>
<evidence type="ECO:0000313" key="8">
    <source>
        <dbReference type="EnsemblMetazoa" id="CapteP189049"/>
    </source>
</evidence>
<evidence type="ECO:0000256" key="1">
    <source>
        <dbReference type="ARBA" id="ARBA00022443"/>
    </source>
</evidence>
<dbReference type="Gene3D" id="1.20.58.60">
    <property type="match status" value="1"/>
</dbReference>
<dbReference type="Gene3D" id="2.30.30.40">
    <property type="entry name" value="SH3 Domains"/>
    <property type="match status" value="1"/>
</dbReference>
<reference evidence="7 9" key="2">
    <citation type="journal article" date="2013" name="Nature">
        <title>Insights into bilaterian evolution from three spiralian genomes.</title>
        <authorList>
            <person name="Simakov O."/>
            <person name="Marletaz F."/>
            <person name="Cho S.J."/>
            <person name="Edsinger-Gonzales E."/>
            <person name="Havlak P."/>
            <person name="Hellsten U."/>
            <person name="Kuo D.H."/>
            <person name="Larsson T."/>
            <person name="Lv J."/>
            <person name="Arendt D."/>
            <person name="Savage R."/>
            <person name="Osoegawa K."/>
            <person name="de Jong P."/>
            <person name="Grimwood J."/>
            <person name="Chapman J.A."/>
            <person name="Shapiro H."/>
            <person name="Aerts A."/>
            <person name="Otillar R.P."/>
            <person name="Terry A.Y."/>
            <person name="Boore J.L."/>
            <person name="Grigoriev I.V."/>
            <person name="Lindberg D.R."/>
            <person name="Seaver E.C."/>
            <person name="Weisblat D.A."/>
            <person name="Putnam N.H."/>
            <person name="Rokhsar D.S."/>
        </authorList>
    </citation>
    <scope>NUCLEOTIDE SEQUENCE</scope>
    <source>
        <strain evidence="7 9">I ESC-2004</strain>
    </source>
</reference>